<keyword evidence="1" id="KW-0812">Transmembrane</keyword>
<evidence type="ECO:0000256" key="1">
    <source>
        <dbReference type="SAM" id="Phobius"/>
    </source>
</evidence>
<sequence>MTVFFNVRPAVVFNRQVPVVFHMMNLIILSNEIGIFLPVDKDLLAAGLIFKTQLVVAFALMGFGAQHGFGLIIRQRIRRFVAGMIGSAGHDRLIGVAVEKRHHHFMTHPRDHHGAVLRPRPALRDTDPARAFIVGVAVSVPREMQLHPAKFITVNLFAVRADHGGNTRAVDLRGRLRHRAPDFITGDEFKLVGIGGCPGAAAFFQCLWLTALMAGCHHNPVAVHRRVKVVADIKMQPGLQTRLVTFTGRGVIFPAQRIKADLGKGFAIAIVFKPAGMVEVFIGFQLVDIHRFCALLKAVAGLFEAVILHLNFVRLRLIMLGQ</sequence>
<feature type="transmembrane region" description="Helical" evidence="1">
    <location>
        <begin position="20"/>
        <end position="37"/>
    </location>
</feature>
<name>A0A1M6EX07_9VIBR</name>
<organism evidence="2 3">
    <name type="scientific">Vibrio aerogenes CECT 7868</name>
    <dbReference type="NCBI Taxonomy" id="1216006"/>
    <lineage>
        <taxon>Bacteria</taxon>
        <taxon>Pseudomonadati</taxon>
        <taxon>Pseudomonadota</taxon>
        <taxon>Gammaproteobacteria</taxon>
        <taxon>Vibrionales</taxon>
        <taxon>Vibrionaceae</taxon>
        <taxon>Vibrio</taxon>
    </lineage>
</organism>
<keyword evidence="1" id="KW-0472">Membrane</keyword>
<evidence type="ECO:0000313" key="2">
    <source>
        <dbReference type="EMBL" id="SHI89960.1"/>
    </source>
</evidence>
<dbReference type="EMBL" id="FQXZ01000053">
    <property type="protein sequence ID" value="SHI89960.1"/>
    <property type="molecule type" value="Genomic_DNA"/>
</dbReference>
<dbReference type="AlphaFoldDB" id="A0A1M6EX07"/>
<feature type="transmembrane region" description="Helical" evidence="1">
    <location>
        <begin position="43"/>
        <end position="69"/>
    </location>
</feature>
<keyword evidence="1" id="KW-1133">Transmembrane helix</keyword>
<proteinExistence type="predicted"/>
<dbReference type="Proteomes" id="UP000184608">
    <property type="component" value="Unassembled WGS sequence"/>
</dbReference>
<protein>
    <submittedName>
        <fullName evidence="2">Uncharacterized protein</fullName>
    </submittedName>
</protein>
<keyword evidence="3" id="KW-1185">Reference proteome</keyword>
<accession>A0A1M6EX07</accession>
<feature type="transmembrane region" description="Helical" evidence="1">
    <location>
        <begin position="292"/>
        <end position="313"/>
    </location>
</feature>
<evidence type="ECO:0000313" key="3">
    <source>
        <dbReference type="Proteomes" id="UP000184608"/>
    </source>
</evidence>
<feature type="transmembrane region" description="Helical" evidence="1">
    <location>
        <begin position="266"/>
        <end position="286"/>
    </location>
</feature>
<gene>
    <name evidence="2" type="ORF">VA7868_04539</name>
</gene>
<reference evidence="2 3" key="1">
    <citation type="submission" date="2016-11" db="EMBL/GenBank/DDBJ databases">
        <authorList>
            <person name="Jaros S."/>
            <person name="Januszkiewicz K."/>
            <person name="Wedrychowicz H."/>
        </authorList>
    </citation>
    <scope>NUCLEOTIDE SEQUENCE [LARGE SCALE GENOMIC DNA]</scope>
    <source>
        <strain evidence="2 3">CECT 7868</strain>
    </source>
</reference>